<dbReference type="InterPro" id="IPR036890">
    <property type="entry name" value="HATPase_C_sf"/>
</dbReference>
<evidence type="ECO:0000313" key="7">
    <source>
        <dbReference type="Proteomes" id="UP000616724"/>
    </source>
</evidence>
<dbReference type="GO" id="GO:0046983">
    <property type="term" value="F:protein dimerization activity"/>
    <property type="evidence" value="ECO:0007669"/>
    <property type="project" value="InterPro"/>
</dbReference>
<dbReference type="Pfam" id="PF07730">
    <property type="entry name" value="HisKA_3"/>
    <property type="match status" value="1"/>
</dbReference>
<feature type="transmembrane region" description="Helical" evidence="4">
    <location>
        <begin position="161"/>
        <end position="185"/>
    </location>
</feature>
<evidence type="ECO:0000256" key="3">
    <source>
        <dbReference type="ARBA" id="ARBA00023012"/>
    </source>
</evidence>
<feature type="transmembrane region" description="Helical" evidence="4">
    <location>
        <begin position="88"/>
        <end position="107"/>
    </location>
</feature>
<dbReference type="SUPFAM" id="SSF55874">
    <property type="entry name" value="ATPase domain of HSP90 chaperone/DNA topoisomerase II/histidine kinase"/>
    <property type="match status" value="1"/>
</dbReference>
<dbReference type="Gene3D" id="1.20.5.1930">
    <property type="match status" value="1"/>
</dbReference>
<keyword evidence="4" id="KW-0812">Transmembrane</keyword>
<keyword evidence="4" id="KW-1133">Transmembrane helix</keyword>
<evidence type="ECO:0000256" key="4">
    <source>
        <dbReference type="SAM" id="Phobius"/>
    </source>
</evidence>
<proteinExistence type="predicted"/>
<dbReference type="Proteomes" id="UP000616724">
    <property type="component" value="Unassembled WGS sequence"/>
</dbReference>
<organism evidence="6 7">
    <name type="scientific">Planobispora longispora</name>
    <dbReference type="NCBI Taxonomy" id="28887"/>
    <lineage>
        <taxon>Bacteria</taxon>
        <taxon>Bacillati</taxon>
        <taxon>Actinomycetota</taxon>
        <taxon>Actinomycetes</taxon>
        <taxon>Streptosporangiales</taxon>
        <taxon>Streptosporangiaceae</taxon>
        <taxon>Planobispora</taxon>
    </lineage>
</organism>
<keyword evidence="3" id="KW-0902">Two-component regulatory system</keyword>
<evidence type="ECO:0000259" key="5">
    <source>
        <dbReference type="Pfam" id="PF07730"/>
    </source>
</evidence>
<dbReference type="RefSeq" id="WP_239316230.1">
    <property type="nucleotide sequence ID" value="NZ_BOOH01000019.1"/>
</dbReference>
<dbReference type="AlphaFoldDB" id="A0A8J3W4Y5"/>
<dbReference type="Gene3D" id="3.30.565.10">
    <property type="entry name" value="Histidine kinase-like ATPase, C-terminal domain"/>
    <property type="match status" value="1"/>
</dbReference>
<keyword evidence="1" id="KW-0808">Transferase</keyword>
<sequence>MPDVPIERETGLGNLRRYTWWSLAVTFASLLVFIAGRWVLDPHLALRTRLLGVAALGVAVVAGAALLSRRLPHVPAGTVRVVPPGGLPVAWLVAGGAAAAVLGAVPLSAHRPEWPTAPAVIVSIAATFLPPRRRRMLITVAVAAAAAAGAAVSAASGERWLFAAAFPAGMVAMTAWVTLGTLWAWDIAERLNRARRLAAELAVKDERLRFAAELHDIQGHHLQVISLKSELAARLVEADPARAAAEMREVRRLSADALRDTRAVVQGYRRTTVEEEISNAVKVLTAADITTRMELDPGAAARPLPQTGRHLMGLVVREATTNVLRHSRARHAEADYRVTAGMVRLRVSNDGAVPPREGTGTGLRSLAERLEGAGGTLTWKRDGDRFELVASLPVDTAEGGAG</sequence>
<keyword evidence="2" id="KW-0418">Kinase</keyword>
<dbReference type="PANTHER" id="PTHR24421">
    <property type="entry name" value="NITRATE/NITRITE SENSOR PROTEIN NARX-RELATED"/>
    <property type="match status" value="1"/>
</dbReference>
<dbReference type="CDD" id="cd16917">
    <property type="entry name" value="HATPase_UhpB-NarQ-NarX-like"/>
    <property type="match status" value="1"/>
</dbReference>
<dbReference type="InterPro" id="IPR050482">
    <property type="entry name" value="Sensor_HK_TwoCompSys"/>
</dbReference>
<comment type="caution">
    <text evidence="6">The sequence shown here is derived from an EMBL/GenBank/DDBJ whole genome shotgun (WGS) entry which is preliminary data.</text>
</comment>
<feature type="transmembrane region" description="Helical" evidence="4">
    <location>
        <begin position="50"/>
        <end position="68"/>
    </location>
</feature>
<gene>
    <name evidence="6" type="ORF">Plo01_26910</name>
</gene>
<accession>A0A8J3W4Y5</accession>
<feature type="domain" description="Signal transduction histidine kinase subgroup 3 dimerisation and phosphoacceptor" evidence="5">
    <location>
        <begin position="206"/>
        <end position="271"/>
    </location>
</feature>
<dbReference type="GO" id="GO:0016020">
    <property type="term" value="C:membrane"/>
    <property type="evidence" value="ECO:0007669"/>
    <property type="project" value="InterPro"/>
</dbReference>
<evidence type="ECO:0000256" key="2">
    <source>
        <dbReference type="ARBA" id="ARBA00022777"/>
    </source>
</evidence>
<feature type="transmembrane region" description="Helical" evidence="4">
    <location>
        <begin position="136"/>
        <end position="155"/>
    </location>
</feature>
<dbReference type="GO" id="GO:0000155">
    <property type="term" value="F:phosphorelay sensor kinase activity"/>
    <property type="evidence" value="ECO:0007669"/>
    <property type="project" value="InterPro"/>
</dbReference>
<evidence type="ECO:0000256" key="1">
    <source>
        <dbReference type="ARBA" id="ARBA00022679"/>
    </source>
</evidence>
<keyword evidence="4" id="KW-0472">Membrane</keyword>
<feature type="transmembrane region" description="Helical" evidence="4">
    <location>
        <begin position="20"/>
        <end position="38"/>
    </location>
</feature>
<dbReference type="EMBL" id="BOOH01000019">
    <property type="protein sequence ID" value="GIH76262.1"/>
    <property type="molecule type" value="Genomic_DNA"/>
</dbReference>
<keyword evidence="7" id="KW-1185">Reference proteome</keyword>
<dbReference type="InterPro" id="IPR011712">
    <property type="entry name" value="Sig_transdc_His_kin_sub3_dim/P"/>
</dbReference>
<reference evidence="6 7" key="1">
    <citation type="submission" date="2021-01" db="EMBL/GenBank/DDBJ databases">
        <title>Whole genome shotgun sequence of Planobispora longispora NBRC 13918.</title>
        <authorList>
            <person name="Komaki H."/>
            <person name="Tamura T."/>
        </authorList>
    </citation>
    <scope>NUCLEOTIDE SEQUENCE [LARGE SCALE GENOMIC DNA]</scope>
    <source>
        <strain evidence="6 7">NBRC 13918</strain>
    </source>
</reference>
<evidence type="ECO:0000313" key="6">
    <source>
        <dbReference type="EMBL" id="GIH76262.1"/>
    </source>
</evidence>
<name>A0A8J3W4Y5_9ACTN</name>
<dbReference type="PANTHER" id="PTHR24421:SF63">
    <property type="entry name" value="SENSOR HISTIDINE KINASE DESK"/>
    <property type="match status" value="1"/>
</dbReference>
<protein>
    <recommendedName>
        <fullName evidence="5">Signal transduction histidine kinase subgroup 3 dimerisation and phosphoacceptor domain-containing protein</fullName>
    </recommendedName>
</protein>